<feature type="region of interest" description="Disordered" evidence="5">
    <location>
        <begin position="946"/>
        <end position="997"/>
    </location>
</feature>
<feature type="compositionally biased region" description="Polar residues" evidence="5">
    <location>
        <begin position="908"/>
        <end position="919"/>
    </location>
</feature>
<protein>
    <recommendedName>
        <fullName evidence="10">26S proteasome non-ATPase regulatory subunit 1 homolog</fullName>
    </recommendedName>
</protein>
<feature type="compositionally biased region" description="Low complexity" evidence="5">
    <location>
        <begin position="981"/>
        <end position="997"/>
    </location>
</feature>
<dbReference type="EMBL" id="BRXY01000342">
    <property type="protein sequence ID" value="GMH88419.1"/>
    <property type="molecule type" value="Genomic_DNA"/>
</dbReference>
<dbReference type="InterPro" id="IPR048570">
    <property type="entry name" value="PSMD1_RPN2_N"/>
</dbReference>
<dbReference type="PIRSF" id="PIRSF015947">
    <property type="entry name" value="26S_Psome_Rpn2"/>
    <property type="match status" value="1"/>
</dbReference>
<sequence length="997" mass="107561">MIALPTPPTSHSGPTQSSALSLLSMLQEDSQPLVFSALKKLLRVVDTLWHEVSASLPLLEEIAEGEEFPKETKAVASAVASRVFFHLEEYRDSLRLALGAGDAYFNVVSDKSPYVETLVCKAIEIYTKVSDSSSTADDDVMDDNVEDDGLKDKVLGIVEKMFERCYSERTWSHALGIALEAKNIDKVKQILEKCGDSLNEKVATLQYGLSACTTVVVNRAFRTEALTVIGENFRSLPESHNDFASLVRCEHLLGNSSSVSEMLAGLLKTGGDKSLLALQLCFDLVDTGDQHFVSAVTSGLPKGDSVSSEIKADMEKVTAILEGGFAGELELAFLFKESDSDPLIIANLKKSLEEKGKVASLLHSMSLHANAFLNAGTTNDKFLRENLEYLKKANNWAKFSATANLGCIHQGHVTEAMTLLEPYLPAEGGAVAATGGYAEGGALMALGLIHGKPNCATALRTSTTRYLRDQLRTNSANETICHGAALGVGLSGLGCRDATIFNELKEVLYTDSAVAGEAAGIAMGMVQLGNGGGGNQEVTEMLAYAKDTSHEKIIRGLSLGIALMHYQLEEKADGIIEQLFRDRDPVLRYGGMWTVALAYVGTGNNAAIKKLLHVAISDVSNEVRMAAITALAFVLFKTPERVPELVKLLLVSFNPHVRYASCMAVGIAMAGSGNADTLAILEPMLEDLTDFVRQGALIATSMVMMQAPESHKSYKKFKSKLTGIVGEKHQSPLTKMGAILGQGIMDAGGRNVCLNMASRDGFVKPTSVIGIMMFCQHWFWHPCCSLLGLAFQPTVMAGLNHDLAFVKKFVVTCNSKPSAFAYPARLVEKKEEVKKRVTTVSLSTTAKAKAAAAKKKKEEGGDDMEVDKKEEETKKEGEGEGEEEKEGEEDSEAAKKKKKKGPEPKSFELNNPSRMTKSQVRVCEPKPGRYHPVLAGAKSGIILLTDTTPTEEDDEVEKVTVPSVEEEEAKMPEPFVWRPEGAAPAAAPTTTDDGAAK</sequence>
<dbReference type="GO" id="GO:0043161">
    <property type="term" value="P:proteasome-mediated ubiquitin-dependent protein catabolic process"/>
    <property type="evidence" value="ECO:0007669"/>
    <property type="project" value="TreeGrafter"/>
</dbReference>
<dbReference type="FunFam" id="1.25.10.10:FF:000017">
    <property type="entry name" value="26S proteasome non-ATPase regulatory subunit 1"/>
    <property type="match status" value="1"/>
</dbReference>
<evidence type="ECO:0008006" key="10">
    <source>
        <dbReference type="Google" id="ProtNLM"/>
    </source>
</evidence>
<dbReference type="OrthoDB" id="261572at2759"/>
<dbReference type="AlphaFoldDB" id="A0A9W7BK09"/>
<organism evidence="8 9">
    <name type="scientific">Triparma strigata</name>
    <dbReference type="NCBI Taxonomy" id="1606541"/>
    <lineage>
        <taxon>Eukaryota</taxon>
        <taxon>Sar</taxon>
        <taxon>Stramenopiles</taxon>
        <taxon>Ochrophyta</taxon>
        <taxon>Bolidophyceae</taxon>
        <taxon>Parmales</taxon>
        <taxon>Triparmaceae</taxon>
        <taxon>Triparma</taxon>
    </lineage>
</organism>
<evidence type="ECO:0000313" key="9">
    <source>
        <dbReference type="Proteomes" id="UP001165085"/>
    </source>
</evidence>
<dbReference type="Pfam" id="PF18004">
    <property type="entry name" value="RPN2_C"/>
    <property type="match status" value="1"/>
</dbReference>
<dbReference type="Proteomes" id="UP001165085">
    <property type="component" value="Unassembled WGS sequence"/>
</dbReference>
<dbReference type="GO" id="GO:0030234">
    <property type="term" value="F:enzyme regulator activity"/>
    <property type="evidence" value="ECO:0007669"/>
    <property type="project" value="UniProtKB-UniRule"/>
</dbReference>
<dbReference type="Pfam" id="PF21505">
    <property type="entry name" value="RPN2_N"/>
    <property type="match status" value="1"/>
</dbReference>
<dbReference type="GO" id="GO:0005634">
    <property type="term" value="C:nucleus"/>
    <property type="evidence" value="ECO:0007669"/>
    <property type="project" value="TreeGrafter"/>
</dbReference>
<dbReference type="Gene3D" id="1.25.10.10">
    <property type="entry name" value="Leucine-rich Repeat Variant"/>
    <property type="match status" value="1"/>
</dbReference>
<evidence type="ECO:0000256" key="5">
    <source>
        <dbReference type="SAM" id="MobiDB-lite"/>
    </source>
</evidence>
<feature type="compositionally biased region" description="Acidic residues" evidence="5">
    <location>
        <begin position="879"/>
        <end position="891"/>
    </location>
</feature>
<dbReference type="GO" id="GO:0008540">
    <property type="term" value="C:proteasome regulatory particle, base subcomplex"/>
    <property type="evidence" value="ECO:0007669"/>
    <property type="project" value="UniProtKB-UniRule"/>
</dbReference>
<dbReference type="InterPro" id="IPR040623">
    <property type="entry name" value="RPN2_C"/>
</dbReference>
<keyword evidence="9" id="KW-1185">Reference proteome</keyword>
<dbReference type="GO" id="GO:0034515">
    <property type="term" value="C:proteasome storage granule"/>
    <property type="evidence" value="ECO:0007669"/>
    <property type="project" value="TreeGrafter"/>
</dbReference>
<feature type="region of interest" description="Disordered" evidence="5">
    <location>
        <begin position="852"/>
        <end position="933"/>
    </location>
</feature>
<feature type="compositionally biased region" description="Basic and acidic residues" evidence="5">
    <location>
        <begin position="866"/>
        <end position="878"/>
    </location>
</feature>
<dbReference type="SUPFAM" id="SSF48371">
    <property type="entry name" value="ARM repeat"/>
    <property type="match status" value="1"/>
</dbReference>
<evidence type="ECO:0000259" key="7">
    <source>
        <dbReference type="Pfam" id="PF21505"/>
    </source>
</evidence>
<accession>A0A9W7BK09</accession>
<dbReference type="InterPro" id="IPR016642">
    <property type="entry name" value="26S_Psome_Rpn2"/>
</dbReference>
<evidence type="ECO:0000256" key="3">
    <source>
        <dbReference type="ARBA" id="ARBA00022942"/>
    </source>
</evidence>
<reference evidence="9" key="1">
    <citation type="journal article" date="2023" name="Commun. Biol.">
        <title>Genome analysis of Parmales, the sister group of diatoms, reveals the evolutionary specialization of diatoms from phago-mixotrophs to photoautotrophs.</title>
        <authorList>
            <person name="Ban H."/>
            <person name="Sato S."/>
            <person name="Yoshikawa S."/>
            <person name="Yamada K."/>
            <person name="Nakamura Y."/>
            <person name="Ichinomiya M."/>
            <person name="Sato N."/>
            <person name="Blanc-Mathieu R."/>
            <person name="Endo H."/>
            <person name="Kuwata A."/>
            <person name="Ogata H."/>
        </authorList>
    </citation>
    <scope>NUCLEOTIDE SEQUENCE [LARGE SCALE GENOMIC DNA]</scope>
    <source>
        <strain evidence="9">NIES 3701</strain>
    </source>
</reference>
<dbReference type="InterPro" id="IPR011989">
    <property type="entry name" value="ARM-like"/>
</dbReference>
<proteinExistence type="inferred from homology"/>
<comment type="similarity">
    <text evidence="1 4">Belongs to the proteasome subunit S1 family.</text>
</comment>
<comment type="caution">
    <text evidence="8">The sequence shown here is derived from an EMBL/GenBank/DDBJ whole genome shotgun (WGS) entry which is preliminary data.</text>
</comment>
<dbReference type="InterPro" id="IPR016024">
    <property type="entry name" value="ARM-type_fold"/>
</dbReference>
<dbReference type="PANTHER" id="PTHR10943">
    <property type="entry name" value="26S PROTEASOME NON-ATPASE REGULATORY SUBUNIT"/>
    <property type="match status" value="1"/>
</dbReference>
<name>A0A9W7BK09_9STRA</name>
<evidence type="ECO:0000256" key="2">
    <source>
        <dbReference type="ARBA" id="ARBA00022737"/>
    </source>
</evidence>
<gene>
    <name evidence="8" type="ORF">TrST_g13990</name>
</gene>
<feature type="domain" description="26S proteasome non-ATPase regulatory subunit 1/RPN2 N-terminal" evidence="7">
    <location>
        <begin position="18"/>
        <end position="336"/>
    </location>
</feature>
<feature type="domain" description="26S proteasome regulatory subunit RPN2 C-terminal" evidence="6">
    <location>
        <begin position="794"/>
        <end position="954"/>
    </location>
</feature>
<keyword evidence="3 4" id="KW-0647">Proteasome</keyword>
<evidence type="ECO:0000313" key="8">
    <source>
        <dbReference type="EMBL" id="GMH88419.1"/>
    </source>
</evidence>
<keyword evidence="2" id="KW-0677">Repeat</keyword>
<dbReference type="Pfam" id="PF13646">
    <property type="entry name" value="HEAT_2"/>
    <property type="match status" value="1"/>
</dbReference>
<dbReference type="PANTHER" id="PTHR10943:SF2">
    <property type="entry name" value="26S PROTEASOME NON-ATPASE REGULATORY SUBUNIT 1"/>
    <property type="match status" value="1"/>
</dbReference>
<evidence type="ECO:0000256" key="4">
    <source>
        <dbReference type="PIRNR" id="PIRNR015947"/>
    </source>
</evidence>
<evidence type="ECO:0000259" key="6">
    <source>
        <dbReference type="Pfam" id="PF18004"/>
    </source>
</evidence>
<dbReference type="GO" id="GO:0042176">
    <property type="term" value="P:regulation of protein catabolic process"/>
    <property type="evidence" value="ECO:0007669"/>
    <property type="project" value="UniProtKB-UniRule"/>
</dbReference>
<evidence type="ECO:0000256" key="1">
    <source>
        <dbReference type="ARBA" id="ARBA00006308"/>
    </source>
</evidence>